<protein>
    <recommendedName>
        <fullName evidence="6">Mutator family transposase</fullName>
    </recommendedName>
</protein>
<gene>
    <name evidence="8" type="ORF">SAMN05421541_12297</name>
</gene>
<evidence type="ECO:0000256" key="2">
    <source>
        <dbReference type="ARBA" id="ARBA00010961"/>
    </source>
</evidence>
<evidence type="ECO:0000256" key="7">
    <source>
        <dbReference type="SAM" id="MobiDB-lite"/>
    </source>
</evidence>
<sequence length="256" mass="27785">MTPVATCETKQACNAFFADLVARGLTGTLLVTSDAHADLVDAIAANRPGTSWQRCRTHFAANLMAVTPKSAWPAVKTMDIRSMTSPIRNRCMPSSTNSSTPPPVVFRRWPPTSMPPARTCWRSPASRSHLAPIRSNNPNERLNEGIRRRTDIVGAAPTTSGIFPDRGAVIRLVGGLAEQHDEWTDARRYFALDILARARATTTGTGQSELETAHNLLPAQLEDQPLDHFQGLDLGWALTRATGVTALLSVHDPDGS</sequence>
<evidence type="ECO:0000313" key="8">
    <source>
        <dbReference type="EMBL" id="SFF79956.1"/>
    </source>
</evidence>
<name>A0A1I2LSE4_9ACTN</name>
<evidence type="ECO:0000256" key="3">
    <source>
        <dbReference type="ARBA" id="ARBA00022578"/>
    </source>
</evidence>
<dbReference type="PANTHER" id="PTHR33217:SF7">
    <property type="entry name" value="TRANSPOSASE FOR INSERTION SEQUENCE ELEMENT IS1081"/>
    <property type="match status" value="1"/>
</dbReference>
<dbReference type="InterPro" id="IPR001207">
    <property type="entry name" value="Transposase_mutator"/>
</dbReference>
<keyword evidence="5 6" id="KW-0233">DNA recombination</keyword>
<evidence type="ECO:0000256" key="4">
    <source>
        <dbReference type="ARBA" id="ARBA00023125"/>
    </source>
</evidence>
<reference evidence="8 9" key="1">
    <citation type="submission" date="2016-10" db="EMBL/GenBank/DDBJ databases">
        <authorList>
            <person name="de Groot N.N."/>
        </authorList>
    </citation>
    <scope>NUCLEOTIDE SEQUENCE [LARGE SCALE GENOMIC DNA]</scope>
    <source>
        <strain evidence="8 9">DSM 43019</strain>
    </source>
</reference>
<keyword evidence="9" id="KW-1185">Reference proteome</keyword>
<evidence type="ECO:0000313" key="9">
    <source>
        <dbReference type="Proteomes" id="UP000199645"/>
    </source>
</evidence>
<dbReference type="STRING" id="35752.SAMN05421541_12297"/>
<dbReference type="Proteomes" id="UP000199645">
    <property type="component" value="Unassembled WGS sequence"/>
</dbReference>
<dbReference type="GO" id="GO:0003677">
    <property type="term" value="F:DNA binding"/>
    <property type="evidence" value="ECO:0007669"/>
    <property type="project" value="UniProtKB-UniRule"/>
</dbReference>
<keyword evidence="4 6" id="KW-0238">DNA-binding</keyword>
<organism evidence="8 9">
    <name type="scientific">Actinoplanes philippinensis</name>
    <dbReference type="NCBI Taxonomy" id="35752"/>
    <lineage>
        <taxon>Bacteria</taxon>
        <taxon>Bacillati</taxon>
        <taxon>Actinomycetota</taxon>
        <taxon>Actinomycetes</taxon>
        <taxon>Micromonosporales</taxon>
        <taxon>Micromonosporaceae</taxon>
        <taxon>Actinoplanes</taxon>
    </lineage>
</organism>
<dbReference type="GO" id="GO:0004803">
    <property type="term" value="F:transposase activity"/>
    <property type="evidence" value="ECO:0007669"/>
    <property type="project" value="UniProtKB-UniRule"/>
</dbReference>
<dbReference type="AlphaFoldDB" id="A0A1I2LSE4"/>
<keyword evidence="3 6" id="KW-0815">Transposition</keyword>
<proteinExistence type="inferred from homology"/>
<comment type="similarity">
    <text evidence="2 6">Belongs to the transposase mutator family.</text>
</comment>
<evidence type="ECO:0000256" key="1">
    <source>
        <dbReference type="ARBA" id="ARBA00002190"/>
    </source>
</evidence>
<comment type="function">
    <text evidence="1 6">Required for the transposition of the insertion element.</text>
</comment>
<accession>A0A1I2LSE4</accession>
<evidence type="ECO:0000256" key="5">
    <source>
        <dbReference type="ARBA" id="ARBA00023172"/>
    </source>
</evidence>
<dbReference type="Pfam" id="PF00872">
    <property type="entry name" value="Transposase_mut"/>
    <property type="match status" value="2"/>
</dbReference>
<dbReference type="PANTHER" id="PTHR33217">
    <property type="entry name" value="TRANSPOSASE FOR INSERTION SEQUENCE ELEMENT IS1081"/>
    <property type="match status" value="1"/>
</dbReference>
<dbReference type="GO" id="GO:0006313">
    <property type="term" value="P:DNA transposition"/>
    <property type="evidence" value="ECO:0007669"/>
    <property type="project" value="UniProtKB-UniRule"/>
</dbReference>
<feature type="region of interest" description="Disordered" evidence="7">
    <location>
        <begin position="86"/>
        <end position="141"/>
    </location>
</feature>
<dbReference type="EMBL" id="FONV01000022">
    <property type="protein sequence ID" value="SFF79956.1"/>
    <property type="molecule type" value="Genomic_DNA"/>
</dbReference>
<evidence type="ECO:0000256" key="6">
    <source>
        <dbReference type="RuleBase" id="RU365089"/>
    </source>
</evidence>
<keyword evidence="6" id="KW-0814">Transposable element</keyword>